<dbReference type="PANTHER" id="PTHR32419:SF6">
    <property type="entry name" value="GLUTATHIONE S-TRANSFERASE OMEGA-LIKE 1-RELATED"/>
    <property type="match status" value="1"/>
</dbReference>
<dbReference type="Gene3D" id="1.20.1050.10">
    <property type="match status" value="1"/>
</dbReference>
<keyword evidence="3" id="KW-1185">Reference proteome</keyword>
<dbReference type="Proteomes" id="UP001206548">
    <property type="component" value="Unassembled WGS sequence"/>
</dbReference>
<evidence type="ECO:0000313" key="3">
    <source>
        <dbReference type="Proteomes" id="UP001206548"/>
    </source>
</evidence>
<dbReference type="SFLD" id="SFLDG01148">
    <property type="entry name" value="Xi_(cytGST)"/>
    <property type="match status" value="1"/>
</dbReference>
<dbReference type="InterPro" id="IPR036249">
    <property type="entry name" value="Thioredoxin-like_sf"/>
</dbReference>
<evidence type="ECO:0000259" key="1">
    <source>
        <dbReference type="PROSITE" id="PS50405"/>
    </source>
</evidence>
<dbReference type="InterPro" id="IPR010987">
    <property type="entry name" value="Glutathione-S-Trfase_C-like"/>
</dbReference>
<dbReference type="Pfam" id="PF13410">
    <property type="entry name" value="GST_C_2"/>
    <property type="match status" value="1"/>
</dbReference>
<feature type="domain" description="GST C-terminal" evidence="1">
    <location>
        <begin position="171"/>
        <end position="305"/>
    </location>
</feature>
<dbReference type="Pfam" id="PF13409">
    <property type="entry name" value="GST_N_2"/>
    <property type="match status" value="1"/>
</dbReference>
<sequence>MGLLVNGVWQQQSLEELSKNGNFVKPDAAFKNWVTADGSAGPTGVGGFKAEKGRYHLVVSYACPWASRTLVMRVLKDLEDIVSLSVVNPLMLEQGWTFEAGDKVVADPIMGADYLHQLYTLSNPDYTGRVSVPILWDKKTGQIVSNESADIMRMFNSAFNDLTGNQVDYYPESLREQIEQMNEWIYTTFNQGVYKAGMASSQSAYEKAVTDVFETMEKLNQLFTKQTYLLGDKVTEADWRLFTTLVRFDAVYYGHFKCNLKRLVDFPNLWNYTKRLYHQPKIADTVHLDHVKIHYYGSHRHINPTGIVPLGPDIDWSL</sequence>
<reference evidence="2 3" key="1">
    <citation type="journal article" date="2023" name="Int. J. Syst. Evol. Microbiol.">
        <title>Streptococcus sciuri sp. nov., Staphylococcus marylandisciuri sp. nov. and Staphylococcus americanisciuri sp. nov., isolated from faeces of eastern grey squirrel (Sciurus carolinensis).</title>
        <authorList>
            <person name="Volokhov D.V."/>
            <person name="Zagorodnyaya T.A."/>
            <person name="Furtak V.A."/>
            <person name="Nattanmai G."/>
            <person name="Randall L."/>
            <person name="Jose S."/>
            <person name="Gao Y."/>
            <person name="Eisenberg T."/>
            <person name="Delmonte P."/>
            <person name="Blom J."/>
            <person name="Mitchell K.K."/>
        </authorList>
    </citation>
    <scope>NUCLEOTIDE SEQUENCE [LARGE SCALE GENOMIC DNA]</scope>
    <source>
        <strain evidence="2 3">SQ9-PEA</strain>
    </source>
</reference>
<dbReference type="InterPro" id="IPR047047">
    <property type="entry name" value="GST_Omega-like_C"/>
</dbReference>
<dbReference type="SFLD" id="SFLDG01206">
    <property type="entry name" value="Xi.1"/>
    <property type="match status" value="1"/>
</dbReference>
<evidence type="ECO:0000313" key="2">
    <source>
        <dbReference type="EMBL" id="MCS4487761.1"/>
    </source>
</evidence>
<comment type="caution">
    <text evidence="2">The sequence shown here is derived from an EMBL/GenBank/DDBJ whole genome shotgun (WGS) entry which is preliminary data.</text>
</comment>
<proteinExistence type="predicted"/>
<dbReference type="RefSeq" id="WP_259137106.1">
    <property type="nucleotide sequence ID" value="NZ_JANUXX010000001.1"/>
</dbReference>
<dbReference type="InterPro" id="IPR040079">
    <property type="entry name" value="Glutathione_S-Trfase"/>
</dbReference>
<accession>A0ABT2F5K3</accession>
<dbReference type="Gene3D" id="3.40.30.10">
    <property type="entry name" value="Glutaredoxin"/>
    <property type="match status" value="1"/>
</dbReference>
<dbReference type="PANTHER" id="PTHR32419">
    <property type="entry name" value="GLUTATHIONYL-HYDROQUINONE REDUCTASE"/>
    <property type="match status" value="1"/>
</dbReference>
<name>A0ABT2F5K3_9STRE</name>
<dbReference type="InterPro" id="IPR004045">
    <property type="entry name" value="Glutathione_S-Trfase_N"/>
</dbReference>
<protein>
    <submittedName>
        <fullName evidence="2">Glutathione S-transferase family protein</fullName>
    </submittedName>
</protein>
<gene>
    <name evidence="2" type="ORF">NXS10_02070</name>
</gene>
<dbReference type="SFLD" id="SFLDS00019">
    <property type="entry name" value="Glutathione_Transferase_(cytos"/>
    <property type="match status" value="1"/>
</dbReference>
<dbReference type="CDD" id="cd03190">
    <property type="entry name" value="GST_C_Omega_like"/>
    <property type="match status" value="1"/>
</dbReference>
<dbReference type="PIRSF" id="PIRSF015753">
    <property type="entry name" value="GST"/>
    <property type="match status" value="1"/>
</dbReference>
<organism evidence="2 3">
    <name type="scientific">Streptococcus sciuri</name>
    <dbReference type="NCBI Taxonomy" id="2973939"/>
    <lineage>
        <taxon>Bacteria</taxon>
        <taxon>Bacillati</taxon>
        <taxon>Bacillota</taxon>
        <taxon>Bacilli</taxon>
        <taxon>Lactobacillales</taxon>
        <taxon>Streptococcaceae</taxon>
        <taxon>Streptococcus</taxon>
    </lineage>
</organism>
<dbReference type="EMBL" id="JANUXX010000001">
    <property type="protein sequence ID" value="MCS4487761.1"/>
    <property type="molecule type" value="Genomic_DNA"/>
</dbReference>
<dbReference type="PROSITE" id="PS50405">
    <property type="entry name" value="GST_CTER"/>
    <property type="match status" value="1"/>
</dbReference>
<dbReference type="SUPFAM" id="SSF47616">
    <property type="entry name" value="GST C-terminal domain-like"/>
    <property type="match status" value="1"/>
</dbReference>
<dbReference type="SUPFAM" id="SSF52833">
    <property type="entry name" value="Thioredoxin-like"/>
    <property type="match status" value="1"/>
</dbReference>
<dbReference type="InterPro" id="IPR016639">
    <property type="entry name" value="GST_Omega/GSH"/>
</dbReference>
<dbReference type="InterPro" id="IPR036282">
    <property type="entry name" value="Glutathione-S-Trfase_C_sf"/>
</dbReference>